<proteinExistence type="predicted"/>
<gene>
    <name evidence="2" type="ORF">EA472_05060</name>
</gene>
<evidence type="ECO:0000313" key="2">
    <source>
        <dbReference type="EMBL" id="RQH02669.1"/>
    </source>
</evidence>
<dbReference type="Pfam" id="PF18545">
    <property type="entry name" value="HalOD1"/>
    <property type="match status" value="1"/>
</dbReference>
<evidence type="ECO:0000313" key="3">
    <source>
        <dbReference type="Proteomes" id="UP000281431"/>
    </source>
</evidence>
<dbReference type="Proteomes" id="UP000281431">
    <property type="component" value="Unassembled WGS sequence"/>
</dbReference>
<keyword evidence="3" id="KW-1185">Reference proteome</keyword>
<evidence type="ECO:0000259" key="1">
    <source>
        <dbReference type="Pfam" id="PF18545"/>
    </source>
</evidence>
<comment type="caution">
    <text evidence="2">The sequence shown here is derived from an EMBL/GenBank/DDBJ whole genome shotgun (WGS) entry which is preliminary data.</text>
</comment>
<sequence length="72" mass="7807">MTTSVVERVAAASDRSVTQLPPLYDVIDPDALEALVESTRTHSTRLTTLFSYAGFRIAVDETGIVDFESTGD</sequence>
<reference evidence="2 3" key="1">
    <citation type="submission" date="2018-10" db="EMBL/GenBank/DDBJ databases">
        <title>Natrarchaeobius chitinivorans gen. nov., sp. nov., and Natrarchaeobius haloalkaliphilus sp. nov., alkaliphilic, chitin-utilizing haloarchaea from hypersaline alkaline lakes.</title>
        <authorList>
            <person name="Sorokin D.Y."/>
            <person name="Elcheninov A.G."/>
            <person name="Kostrikina N.A."/>
            <person name="Bale N.J."/>
            <person name="Sinninghe Damste J.S."/>
            <person name="Khijniak T.V."/>
            <person name="Kublanov I.V."/>
            <person name="Toshchakov S.V."/>
        </authorList>
    </citation>
    <scope>NUCLEOTIDE SEQUENCE [LARGE SCALE GENOMIC DNA]</scope>
    <source>
        <strain evidence="2 3">AArcht7</strain>
    </source>
</reference>
<dbReference type="AlphaFoldDB" id="A0A3N6MFD6"/>
<protein>
    <recommendedName>
        <fullName evidence="1">Halobacterial output domain-containing protein</fullName>
    </recommendedName>
</protein>
<dbReference type="EMBL" id="REFZ01000002">
    <property type="protein sequence ID" value="RQH02669.1"/>
    <property type="molecule type" value="Genomic_DNA"/>
</dbReference>
<name>A0A3N6MFD6_NATCH</name>
<feature type="domain" description="Halobacterial output" evidence="1">
    <location>
        <begin position="2"/>
        <end position="66"/>
    </location>
</feature>
<organism evidence="2 3">
    <name type="scientific">Natrarchaeobius chitinivorans</name>
    <dbReference type="NCBI Taxonomy" id="1679083"/>
    <lineage>
        <taxon>Archaea</taxon>
        <taxon>Methanobacteriati</taxon>
        <taxon>Methanobacteriota</taxon>
        <taxon>Stenosarchaea group</taxon>
        <taxon>Halobacteria</taxon>
        <taxon>Halobacteriales</taxon>
        <taxon>Natrialbaceae</taxon>
        <taxon>Natrarchaeobius</taxon>
    </lineage>
</organism>
<dbReference type="InterPro" id="IPR040624">
    <property type="entry name" value="HalOD1"/>
</dbReference>
<accession>A0A3N6MFD6</accession>